<dbReference type="Pfam" id="PF20478">
    <property type="entry name" value="P2RX7_C"/>
    <property type="match status" value="1"/>
</dbReference>
<keyword evidence="1" id="KW-1133">Transmembrane helix</keyword>
<sequence length="233" mass="26470">SDIYSASSCVQHFASSALGVFVTFITLIMSNSGSESELSDEEQGAQTFSIQPYQFEPRVNSDERDINAESLSGDESIEGSEELNPRLENSDWCSCDNCQIMGRAEACICCQEIEQVKNKLSEAVTSGECEEEPTCITQHPGFHPVCINRWVLQTAWYQYKQQYKESFDGPEDKLYRHIAYRQLARWCWGILGKEIRVVLPSCAVMCIRNFYLHLGLRRSLSLQGLNMQMSDMT</sequence>
<comment type="caution">
    <text evidence="3">The sequence shown here is derived from an EMBL/GenBank/DDBJ whole genome shotgun (WGS) entry which is preliminary data.</text>
</comment>
<keyword evidence="4" id="KW-1185">Reference proteome</keyword>
<feature type="domain" description="P2X purinoreceptor 7 intracellular" evidence="2">
    <location>
        <begin position="77"/>
        <end position="211"/>
    </location>
</feature>
<feature type="non-terminal residue" evidence="3">
    <location>
        <position position="1"/>
    </location>
</feature>
<evidence type="ECO:0000256" key="1">
    <source>
        <dbReference type="SAM" id="Phobius"/>
    </source>
</evidence>
<evidence type="ECO:0000313" key="3">
    <source>
        <dbReference type="EMBL" id="CAH3157855.1"/>
    </source>
</evidence>
<gene>
    <name evidence="3" type="ORF">PLOB_00002542</name>
</gene>
<evidence type="ECO:0000259" key="2">
    <source>
        <dbReference type="Pfam" id="PF20478"/>
    </source>
</evidence>
<dbReference type="EMBL" id="CALNXK010000109">
    <property type="protein sequence ID" value="CAH3157855.1"/>
    <property type="molecule type" value="Genomic_DNA"/>
</dbReference>
<name>A0ABN8Q5R2_9CNID</name>
<proteinExistence type="predicted"/>
<dbReference type="Proteomes" id="UP001159405">
    <property type="component" value="Unassembled WGS sequence"/>
</dbReference>
<evidence type="ECO:0000313" key="4">
    <source>
        <dbReference type="Proteomes" id="UP001159405"/>
    </source>
</evidence>
<keyword evidence="1" id="KW-0472">Membrane</keyword>
<dbReference type="PANTHER" id="PTHR36981">
    <property type="entry name" value="ZGC:195170"/>
    <property type="match status" value="1"/>
</dbReference>
<reference evidence="3 4" key="1">
    <citation type="submission" date="2022-05" db="EMBL/GenBank/DDBJ databases">
        <authorList>
            <consortium name="Genoscope - CEA"/>
            <person name="William W."/>
        </authorList>
    </citation>
    <scope>NUCLEOTIDE SEQUENCE [LARGE SCALE GENOMIC DNA]</scope>
</reference>
<dbReference type="InterPro" id="IPR046815">
    <property type="entry name" value="P2RX7_C"/>
</dbReference>
<keyword evidence="1" id="KW-0812">Transmembrane</keyword>
<feature type="transmembrane region" description="Helical" evidence="1">
    <location>
        <begin position="12"/>
        <end position="29"/>
    </location>
</feature>
<dbReference type="PANTHER" id="PTHR36981:SF1">
    <property type="entry name" value="P2X PURINORECEPTOR 7 INTRACELLULAR DOMAIN-CONTAINING PROTEIN"/>
    <property type="match status" value="1"/>
</dbReference>
<organism evidence="3 4">
    <name type="scientific">Porites lobata</name>
    <dbReference type="NCBI Taxonomy" id="104759"/>
    <lineage>
        <taxon>Eukaryota</taxon>
        <taxon>Metazoa</taxon>
        <taxon>Cnidaria</taxon>
        <taxon>Anthozoa</taxon>
        <taxon>Hexacorallia</taxon>
        <taxon>Scleractinia</taxon>
        <taxon>Fungiina</taxon>
        <taxon>Poritidae</taxon>
        <taxon>Porites</taxon>
    </lineage>
</organism>
<accession>A0ABN8Q5R2</accession>
<protein>
    <recommendedName>
        <fullName evidence="2">P2X purinoreceptor 7 intracellular domain-containing protein</fullName>
    </recommendedName>
</protein>